<dbReference type="InterPro" id="IPR007210">
    <property type="entry name" value="ABC_Gly_betaine_transp_sub-bd"/>
</dbReference>
<dbReference type="Gene3D" id="3.10.105.10">
    <property type="entry name" value="Dipeptide-binding Protein, Domain 3"/>
    <property type="match status" value="2"/>
</dbReference>
<evidence type="ECO:0000259" key="6">
    <source>
        <dbReference type="Pfam" id="PF04069"/>
    </source>
</evidence>
<dbReference type="GO" id="GO:0015871">
    <property type="term" value="P:choline transport"/>
    <property type="evidence" value="ECO:0007669"/>
    <property type="project" value="TreeGrafter"/>
</dbReference>
<dbReference type="AlphaFoldDB" id="A0A1H7WLI5"/>
<dbReference type="GO" id="GO:0043190">
    <property type="term" value="C:ATP-binding cassette (ABC) transporter complex"/>
    <property type="evidence" value="ECO:0007669"/>
    <property type="project" value="InterPro"/>
</dbReference>
<comment type="subcellular location">
    <subcellularLocation>
        <location evidence="1">Cell membrane</location>
    </subcellularLocation>
</comment>
<keyword evidence="5" id="KW-0732">Signal</keyword>
<protein>
    <submittedName>
        <fullName evidence="8">Glycine betaine/proline transport system substrate-binding protein</fullName>
    </submittedName>
</protein>
<dbReference type="STRING" id="426703.SAMN04488100_1361"/>
<sequence length="300" mass="32760">MTNTWKKLGLTTLSASALFLAACSDDADTTEDTTEDTADGSLSGEVELAYVSWDSEIASTNVIGQVLQDVGYDVNLVALDNAIMWEAVANDEADAMVSAWLPGTHAPQFENYSDDMVHLGPNLEGAKIGLVVPEYMDVDSIADLTDQADQTITGIEAGAGVVAAAEQATEDYDNLSDWNVQTSSSGAMVTQLADAYESEEDIIVTGWSPHWKFQSYDLKYLEDPEGSFGGEETIDTFVREGLEEDMPEAYEILDNFQWEASDMESVMLEIQDGVDPEEAAQNWIENNQDKVSEWTEGVVE</sequence>
<evidence type="ECO:0000313" key="9">
    <source>
        <dbReference type="Proteomes" id="UP000198548"/>
    </source>
</evidence>
<evidence type="ECO:0000256" key="5">
    <source>
        <dbReference type="SAM" id="SignalP"/>
    </source>
</evidence>
<evidence type="ECO:0000313" key="10">
    <source>
        <dbReference type="Proteomes" id="UP000321425"/>
    </source>
</evidence>
<dbReference type="SUPFAM" id="SSF53850">
    <property type="entry name" value="Periplasmic binding protein-like II"/>
    <property type="match status" value="1"/>
</dbReference>
<dbReference type="Proteomes" id="UP000321425">
    <property type="component" value="Unassembled WGS sequence"/>
</dbReference>
<evidence type="ECO:0000313" key="7">
    <source>
        <dbReference type="EMBL" id="GEK90089.1"/>
    </source>
</evidence>
<dbReference type="RefSeq" id="WP_371860973.1">
    <property type="nucleotide sequence ID" value="NZ_BJUX01000033.1"/>
</dbReference>
<dbReference type="GO" id="GO:0031460">
    <property type="term" value="P:glycine betaine transport"/>
    <property type="evidence" value="ECO:0007669"/>
    <property type="project" value="TreeGrafter"/>
</dbReference>
<reference evidence="8 9" key="1">
    <citation type="submission" date="2016-10" db="EMBL/GenBank/DDBJ databases">
        <authorList>
            <person name="de Groot N.N."/>
        </authorList>
    </citation>
    <scope>NUCLEOTIDE SEQUENCE [LARGE SCALE GENOMIC DNA]</scope>
    <source>
        <strain evidence="8 9">DSM 19182</strain>
    </source>
</reference>
<keyword evidence="4" id="KW-0472">Membrane</keyword>
<evidence type="ECO:0000256" key="4">
    <source>
        <dbReference type="ARBA" id="ARBA00023136"/>
    </source>
</evidence>
<proteinExistence type="predicted"/>
<dbReference type="Proteomes" id="UP000198548">
    <property type="component" value="Unassembled WGS sequence"/>
</dbReference>
<keyword evidence="2" id="KW-0813">Transport</keyword>
<gene>
    <name evidence="7" type="ORF">APU01nite_21280</name>
    <name evidence="8" type="ORF">SAMN04488100_1361</name>
</gene>
<dbReference type="EMBL" id="FOBL01000036">
    <property type="protein sequence ID" value="SEM22224.1"/>
    <property type="molecule type" value="Genomic_DNA"/>
</dbReference>
<dbReference type="CDD" id="cd13639">
    <property type="entry name" value="PBP2_OpuAC_like"/>
    <property type="match status" value="1"/>
</dbReference>
<feature type="chain" id="PRO_5011542387" evidence="5">
    <location>
        <begin position="28"/>
        <end position="300"/>
    </location>
</feature>
<dbReference type="PROSITE" id="PS51257">
    <property type="entry name" value="PROKAR_LIPOPROTEIN"/>
    <property type="match status" value="1"/>
</dbReference>
<evidence type="ECO:0000313" key="8">
    <source>
        <dbReference type="EMBL" id="SEM22224.1"/>
    </source>
</evidence>
<keyword evidence="10" id="KW-1185">Reference proteome</keyword>
<organism evidence="8 9">
    <name type="scientific">Alkalibacterium putridalgicola</name>
    <dbReference type="NCBI Taxonomy" id="426703"/>
    <lineage>
        <taxon>Bacteria</taxon>
        <taxon>Bacillati</taxon>
        <taxon>Bacillota</taxon>
        <taxon>Bacilli</taxon>
        <taxon>Lactobacillales</taxon>
        <taxon>Carnobacteriaceae</taxon>
        <taxon>Alkalibacterium</taxon>
    </lineage>
</organism>
<evidence type="ECO:0000256" key="2">
    <source>
        <dbReference type="ARBA" id="ARBA00022448"/>
    </source>
</evidence>
<dbReference type="Gene3D" id="3.40.190.100">
    <property type="entry name" value="Glycine betaine-binding periplasmic protein, domain 2"/>
    <property type="match status" value="1"/>
</dbReference>
<keyword evidence="3" id="KW-1003">Cell membrane</keyword>
<feature type="signal peptide" evidence="5">
    <location>
        <begin position="1"/>
        <end position="27"/>
    </location>
</feature>
<dbReference type="Pfam" id="PF04069">
    <property type="entry name" value="OpuAC"/>
    <property type="match status" value="1"/>
</dbReference>
<feature type="domain" description="ABC-type glycine betaine transport system substrate-binding" evidence="6">
    <location>
        <begin position="45"/>
        <end position="286"/>
    </location>
</feature>
<dbReference type="PANTHER" id="PTHR47737">
    <property type="entry name" value="GLYCINE BETAINE/PROLINE BETAINE TRANSPORT SYSTEM PERMEASE PROTEIN PROW"/>
    <property type="match status" value="1"/>
</dbReference>
<evidence type="ECO:0000256" key="3">
    <source>
        <dbReference type="ARBA" id="ARBA00022475"/>
    </source>
</evidence>
<dbReference type="EMBL" id="BJUX01000033">
    <property type="protein sequence ID" value="GEK90089.1"/>
    <property type="molecule type" value="Genomic_DNA"/>
</dbReference>
<accession>A0A1H7WLI5</accession>
<dbReference type="GO" id="GO:0015226">
    <property type="term" value="F:carnitine transmembrane transporter activity"/>
    <property type="evidence" value="ECO:0007669"/>
    <property type="project" value="TreeGrafter"/>
</dbReference>
<dbReference type="PANTHER" id="PTHR47737:SF1">
    <property type="entry name" value="GLYCINE BETAINE_PROLINE BETAINE TRANSPORT SYSTEM PERMEASE PROTEIN PROW"/>
    <property type="match status" value="1"/>
</dbReference>
<dbReference type="GO" id="GO:0005275">
    <property type="term" value="F:amine transmembrane transporter activity"/>
    <property type="evidence" value="ECO:0007669"/>
    <property type="project" value="TreeGrafter"/>
</dbReference>
<evidence type="ECO:0000256" key="1">
    <source>
        <dbReference type="ARBA" id="ARBA00004236"/>
    </source>
</evidence>
<name>A0A1H7WLI5_9LACT</name>
<reference evidence="7 10" key="2">
    <citation type="submission" date="2019-07" db="EMBL/GenBank/DDBJ databases">
        <title>Whole genome shotgun sequence of Alkalibacterium putridalgicola NBRC 103243.</title>
        <authorList>
            <person name="Hosoyama A."/>
            <person name="Uohara A."/>
            <person name="Ohji S."/>
            <person name="Ichikawa N."/>
        </authorList>
    </citation>
    <scope>NUCLEOTIDE SEQUENCE [LARGE SCALE GENOMIC DNA]</scope>
    <source>
        <strain evidence="7 10">NBRC 103243</strain>
    </source>
</reference>